<proteinExistence type="inferred from homology"/>
<keyword evidence="5" id="KW-0472">Membrane</keyword>
<feature type="domain" description="Spore germination GerAC-like C-terminal" evidence="8">
    <location>
        <begin position="219"/>
        <end position="363"/>
    </location>
</feature>
<dbReference type="AlphaFoldDB" id="A0A4U1DBG3"/>
<evidence type="ECO:0000256" key="6">
    <source>
        <dbReference type="ARBA" id="ARBA00023139"/>
    </source>
</evidence>
<dbReference type="Proteomes" id="UP000307756">
    <property type="component" value="Unassembled WGS sequence"/>
</dbReference>
<keyword evidence="6" id="KW-0564">Palmitate</keyword>
<evidence type="ECO:0000256" key="4">
    <source>
        <dbReference type="ARBA" id="ARBA00022729"/>
    </source>
</evidence>
<dbReference type="Pfam" id="PF25198">
    <property type="entry name" value="Spore_GerAC_N"/>
    <property type="match status" value="1"/>
</dbReference>
<dbReference type="InterPro" id="IPR057336">
    <property type="entry name" value="GerAC_N"/>
</dbReference>
<feature type="domain" description="Spore germination protein N-terminal" evidence="9">
    <location>
        <begin position="22"/>
        <end position="197"/>
    </location>
</feature>
<dbReference type="InterPro" id="IPR046953">
    <property type="entry name" value="Spore_GerAC-like_C"/>
</dbReference>
<name>A0A4U1DBG3_9BACI</name>
<comment type="subcellular location">
    <subcellularLocation>
        <location evidence="1">Membrane</location>
        <topology evidence="1">Lipid-anchor</topology>
    </subcellularLocation>
</comment>
<dbReference type="OrthoDB" id="2380468at2"/>
<evidence type="ECO:0000259" key="9">
    <source>
        <dbReference type="Pfam" id="PF25198"/>
    </source>
</evidence>
<comment type="caution">
    <text evidence="10">The sequence shown here is derived from an EMBL/GenBank/DDBJ whole genome shotgun (WGS) entry which is preliminary data.</text>
</comment>
<dbReference type="Pfam" id="PF05504">
    <property type="entry name" value="Spore_GerAC"/>
    <property type="match status" value="1"/>
</dbReference>
<protein>
    <submittedName>
        <fullName evidence="10">Ger(X)C family spore germination protein</fullName>
    </submittedName>
</protein>
<keyword evidence="4" id="KW-0732">Signal</keyword>
<keyword evidence="11" id="KW-1185">Reference proteome</keyword>
<keyword evidence="3" id="KW-0309">Germination</keyword>
<evidence type="ECO:0000256" key="1">
    <source>
        <dbReference type="ARBA" id="ARBA00004635"/>
    </source>
</evidence>
<dbReference type="InterPro" id="IPR038501">
    <property type="entry name" value="Spore_GerAC_C_sf"/>
</dbReference>
<dbReference type="RefSeq" id="WP_136830302.1">
    <property type="nucleotide sequence ID" value="NZ_SWBM01000001.1"/>
</dbReference>
<evidence type="ECO:0000313" key="10">
    <source>
        <dbReference type="EMBL" id="TKC19393.1"/>
    </source>
</evidence>
<dbReference type="GO" id="GO:0009847">
    <property type="term" value="P:spore germination"/>
    <property type="evidence" value="ECO:0007669"/>
    <property type="project" value="InterPro"/>
</dbReference>
<evidence type="ECO:0000256" key="7">
    <source>
        <dbReference type="ARBA" id="ARBA00023288"/>
    </source>
</evidence>
<sequence>MKKNLLVIVICFELFIVIGCGAKEIQSQTYVTCLGIDFTNGEFIVYTQALNFSNIAKQEGTTSLQDVASIFVGESKAKTIQAALNNLEQKAALPFYYGHVNAILLSENVIKDKMESVIEFIAQNPFLRYNLWLFGTQQDVREILLGESFFNFPSIYTILHNPKALTKNSFYIPIEEYNKFISTYYQPIGTYIIPSLSLDDTNFSEDDKKINISVVTGGFSFSQQKYKGWVDKEELVGLKWLDKNSTNIPLSLFEEKVSMIIQNPKTKVEVINGPKPTYRLIVKIHSLLVQNEGNISNKKIKIELEDRIKNEILKTLEKSEAIKTDLLNISESAYRHHLTQWDKSTINSFSKGSIEDIEVRIHIVESINYKR</sequence>
<dbReference type="NCBIfam" id="TIGR02887">
    <property type="entry name" value="spore_ger_x_C"/>
    <property type="match status" value="1"/>
</dbReference>
<evidence type="ECO:0000256" key="3">
    <source>
        <dbReference type="ARBA" id="ARBA00022544"/>
    </source>
</evidence>
<organism evidence="10 11">
    <name type="scientific">Robertmurraya kyonggiensis</name>
    <dbReference type="NCBI Taxonomy" id="1037680"/>
    <lineage>
        <taxon>Bacteria</taxon>
        <taxon>Bacillati</taxon>
        <taxon>Bacillota</taxon>
        <taxon>Bacilli</taxon>
        <taxon>Bacillales</taxon>
        <taxon>Bacillaceae</taxon>
        <taxon>Robertmurraya</taxon>
    </lineage>
</organism>
<dbReference type="PANTHER" id="PTHR35789">
    <property type="entry name" value="SPORE GERMINATION PROTEIN B3"/>
    <property type="match status" value="1"/>
</dbReference>
<keyword evidence="7" id="KW-0449">Lipoprotein</keyword>
<evidence type="ECO:0000313" key="11">
    <source>
        <dbReference type="Proteomes" id="UP000307756"/>
    </source>
</evidence>
<dbReference type="Gene3D" id="3.30.300.210">
    <property type="entry name" value="Nutrient germinant receptor protein C, domain 3"/>
    <property type="match status" value="1"/>
</dbReference>
<dbReference type="PANTHER" id="PTHR35789:SF1">
    <property type="entry name" value="SPORE GERMINATION PROTEIN B3"/>
    <property type="match status" value="1"/>
</dbReference>
<evidence type="ECO:0000256" key="5">
    <source>
        <dbReference type="ARBA" id="ARBA00023136"/>
    </source>
</evidence>
<evidence type="ECO:0000259" key="8">
    <source>
        <dbReference type="Pfam" id="PF05504"/>
    </source>
</evidence>
<gene>
    <name evidence="10" type="ORF">FA727_07590</name>
</gene>
<evidence type="ECO:0000256" key="2">
    <source>
        <dbReference type="ARBA" id="ARBA00007886"/>
    </source>
</evidence>
<dbReference type="GO" id="GO:0016020">
    <property type="term" value="C:membrane"/>
    <property type="evidence" value="ECO:0007669"/>
    <property type="project" value="UniProtKB-SubCell"/>
</dbReference>
<dbReference type="EMBL" id="SWBM01000001">
    <property type="protein sequence ID" value="TKC19393.1"/>
    <property type="molecule type" value="Genomic_DNA"/>
</dbReference>
<accession>A0A4U1DBG3</accession>
<reference evidence="10 11" key="1">
    <citation type="journal article" date="2011" name="J. Microbiol.">
        <title>Bacillus kyonggiensis sp. nov., isolated from soil of a lettuce field.</title>
        <authorList>
            <person name="Dong K."/>
            <person name="Lee S."/>
        </authorList>
    </citation>
    <scope>NUCLEOTIDE SEQUENCE [LARGE SCALE GENOMIC DNA]</scope>
    <source>
        <strain evidence="10 11">NB22</strain>
    </source>
</reference>
<comment type="similarity">
    <text evidence="2">Belongs to the GerABKC lipoprotein family.</text>
</comment>
<dbReference type="InterPro" id="IPR008844">
    <property type="entry name" value="Spore_GerAC-like"/>
</dbReference>